<keyword evidence="8" id="KW-0472">Membrane</keyword>
<evidence type="ECO:0000256" key="4">
    <source>
        <dbReference type="ARBA" id="ARBA00022741"/>
    </source>
</evidence>
<dbReference type="PROSITE" id="PS50893">
    <property type="entry name" value="ABC_TRANSPORTER_2"/>
    <property type="match status" value="1"/>
</dbReference>
<dbReference type="SUPFAM" id="SSF52540">
    <property type="entry name" value="P-loop containing nucleoside triphosphate hydrolases"/>
    <property type="match status" value="1"/>
</dbReference>
<dbReference type="FunFam" id="3.40.50.300:FF:000056">
    <property type="entry name" value="Cell division ATP-binding protein FtsE"/>
    <property type="match status" value="1"/>
</dbReference>
<dbReference type="Pfam" id="PF09383">
    <property type="entry name" value="NIL"/>
    <property type="match status" value="1"/>
</dbReference>
<sequence>MIEIKELCKTYISEKQSFEALKNINLEVDKGDIFGIIGLSGAGKSSLVRCINMLEKPTSGEILIEGKDITKVSATELRKMRKKIGMIFQHFNLLMNSTVYENIAFPLKISGMKKEQINKKVDKLLEIVDLVDKKESYPSQLSGGQKQRVGIARALANDPEIILCDEATSALDPNTTQSILNLLQDINRKYNITIVVITHEMKVIKSLCNKVAVMEQGEVVEEGNVIDVFSYPKTKTLKSFLEEDIFYVPEDIIEKDLDNNIHQEILKISFIGDKSKSPIISDMVKHYNVDISILAGNIENIQNTNLGHLIVKISGEKDAINDAIDYLSKNDLIMEVI</sequence>
<proteinExistence type="inferred from homology"/>
<dbReference type="AlphaFoldDB" id="A0A1M5QID0"/>
<dbReference type="GO" id="GO:0006865">
    <property type="term" value="P:amino acid transport"/>
    <property type="evidence" value="ECO:0007669"/>
    <property type="project" value="UniProtKB-KW"/>
</dbReference>
<dbReference type="SMART" id="SM00382">
    <property type="entry name" value="AAA"/>
    <property type="match status" value="1"/>
</dbReference>
<dbReference type="OrthoDB" id="9804199at2"/>
<keyword evidence="11" id="KW-1185">Reference proteome</keyword>
<dbReference type="InterPro" id="IPR050086">
    <property type="entry name" value="MetN_ABC_transporter-like"/>
</dbReference>
<keyword evidence="5 10" id="KW-0067">ATP-binding</keyword>
<keyword evidence="3" id="KW-1003">Cell membrane</keyword>
<dbReference type="Gene3D" id="3.40.50.300">
    <property type="entry name" value="P-loop containing nucleotide triphosphate hydrolases"/>
    <property type="match status" value="1"/>
</dbReference>
<dbReference type="InterPro" id="IPR045865">
    <property type="entry name" value="ACT-like_dom_sf"/>
</dbReference>
<organism evidence="10 11">
    <name type="scientific">Clostridium grantii DSM 8605</name>
    <dbReference type="NCBI Taxonomy" id="1121316"/>
    <lineage>
        <taxon>Bacteria</taxon>
        <taxon>Bacillati</taxon>
        <taxon>Bacillota</taxon>
        <taxon>Clostridia</taxon>
        <taxon>Eubacteriales</taxon>
        <taxon>Clostridiaceae</taxon>
        <taxon>Clostridium</taxon>
    </lineage>
</organism>
<accession>A0A1M5QID0</accession>
<dbReference type="Gene3D" id="3.30.70.260">
    <property type="match status" value="1"/>
</dbReference>
<evidence type="ECO:0000313" key="11">
    <source>
        <dbReference type="Proteomes" id="UP000184447"/>
    </source>
</evidence>
<dbReference type="CDD" id="cd03258">
    <property type="entry name" value="ABC_MetN_methionine_transporter"/>
    <property type="match status" value="1"/>
</dbReference>
<gene>
    <name evidence="10" type="ORF">SAMN02745207_00103</name>
</gene>
<dbReference type="InterPro" id="IPR018449">
    <property type="entry name" value="NIL_domain"/>
</dbReference>
<comment type="similarity">
    <text evidence="1">Belongs to the ABC transporter superfamily.</text>
</comment>
<evidence type="ECO:0000256" key="6">
    <source>
        <dbReference type="ARBA" id="ARBA00022967"/>
    </source>
</evidence>
<dbReference type="SUPFAM" id="SSF55021">
    <property type="entry name" value="ACT-like"/>
    <property type="match status" value="1"/>
</dbReference>
<reference evidence="10 11" key="1">
    <citation type="submission" date="2016-11" db="EMBL/GenBank/DDBJ databases">
        <authorList>
            <person name="Jaros S."/>
            <person name="Januszkiewicz K."/>
            <person name="Wedrychowicz H."/>
        </authorList>
    </citation>
    <scope>NUCLEOTIDE SEQUENCE [LARGE SCALE GENOMIC DNA]</scope>
    <source>
        <strain evidence="10 11">DSM 8605</strain>
    </source>
</reference>
<keyword evidence="4" id="KW-0547">Nucleotide-binding</keyword>
<dbReference type="InterPro" id="IPR003593">
    <property type="entry name" value="AAA+_ATPase"/>
</dbReference>
<dbReference type="InterPro" id="IPR027417">
    <property type="entry name" value="P-loop_NTPase"/>
</dbReference>
<dbReference type="PANTHER" id="PTHR43166">
    <property type="entry name" value="AMINO ACID IMPORT ATP-BINDING PROTEIN"/>
    <property type="match status" value="1"/>
</dbReference>
<evidence type="ECO:0000256" key="8">
    <source>
        <dbReference type="ARBA" id="ARBA00023136"/>
    </source>
</evidence>
<dbReference type="GO" id="GO:0005886">
    <property type="term" value="C:plasma membrane"/>
    <property type="evidence" value="ECO:0007669"/>
    <property type="project" value="UniProtKB-ARBA"/>
</dbReference>
<dbReference type="PANTHER" id="PTHR43166:SF30">
    <property type="entry name" value="METHIONINE IMPORT ATP-BINDING PROTEIN METN"/>
    <property type="match status" value="1"/>
</dbReference>
<dbReference type="PROSITE" id="PS00211">
    <property type="entry name" value="ABC_TRANSPORTER_1"/>
    <property type="match status" value="1"/>
</dbReference>
<dbReference type="Proteomes" id="UP000184447">
    <property type="component" value="Unassembled WGS sequence"/>
</dbReference>
<evidence type="ECO:0000256" key="1">
    <source>
        <dbReference type="ARBA" id="ARBA00005417"/>
    </source>
</evidence>
<protein>
    <submittedName>
        <fullName evidence="10">D-methionine transport system ATP-binding protein</fullName>
    </submittedName>
</protein>
<dbReference type="GO" id="GO:0005524">
    <property type="term" value="F:ATP binding"/>
    <property type="evidence" value="ECO:0007669"/>
    <property type="project" value="UniProtKB-KW"/>
</dbReference>
<evidence type="ECO:0000256" key="7">
    <source>
        <dbReference type="ARBA" id="ARBA00022970"/>
    </source>
</evidence>
<name>A0A1M5QID0_9CLOT</name>
<dbReference type="SMART" id="SM00930">
    <property type="entry name" value="NIL"/>
    <property type="match status" value="1"/>
</dbReference>
<evidence type="ECO:0000256" key="5">
    <source>
        <dbReference type="ARBA" id="ARBA00022840"/>
    </source>
</evidence>
<keyword evidence="7" id="KW-0029">Amino-acid transport</keyword>
<dbReference type="EMBL" id="FQXM01000002">
    <property type="protein sequence ID" value="SHH13539.1"/>
    <property type="molecule type" value="Genomic_DNA"/>
</dbReference>
<evidence type="ECO:0000259" key="9">
    <source>
        <dbReference type="PROSITE" id="PS50893"/>
    </source>
</evidence>
<dbReference type="InterPro" id="IPR003439">
    <property type="entry name" value="ABC_transporter-like_ATP-bd"/>
</dbReference>
<dbReference type="Pfam" id="PF00005">
    <property type="entry name" value="ABC_tran"/>
    <property type="match status" value="1"/>
</dbReference>
<dbReference type="GO" id="GO:0016887">
    <property type="term" value="F:ATP hydrolysis activity"/>
    <property type="evidence" value="ECO:0007669"/>
    <property type="project" value="InterPro"/>
</dbReference>
<dbReference type="InterPro" id="IPR041701">
    <property type="entry name" value="MetN_ABC"/>
</dbReference>
<dbReference type="STRING" id="1121316.SAMN02745207_00103"/>
<keyword evidence="2" id="KW-0813">Transport</keyword>
<keyword evidence="6" id="KW-1278">Translocase</keyword>
<evidence type="ECO:0000256" key="3">
    <source>
        <dbReference type="ARBA" id="ARBA00022475"/>
    </source>
</evidence>
<evidence type="ECO:0000256" key="2">
    <source>
        <dbReference type="ARBA" id="ARBA00022448"/>
    </source>
</evidence>
<dbReference type="RefSeq" id="WP_073335887.1">
    <property type="nucleotide sequence ID" value="NZ_FQXM01000002.1"/>
</dbReference>
<evidence type="ECO:0000313" key="10">
    <source>
        <dbReference type="EMBL" id="SHH13539.1"/>
    </source>
</evidence>
<feature type="domain" description="ABC transporter" evidence="9">
    <location>
        <begin position="2"/>
        <end position="241"/>
    </location>
</feature>
<dbReference type="InterPro" id="IPR017871">
    <property type="entry name" value="ABC_transporter-like_CS"/>
</dbReference>